<keyword evidence="3" id="KW-0677">Repeat</keyword>
<dbReference type="Pfam" id="PF13516">
    <property type="entry name" value="LRR_6"/>
    <property type="match status" value="7"/>
</dbReference>
<evidence type="ECO:0000256" key="1">
    <source>
        <dbReference type="ARBA" id="ARBA00022468"/>
    </source>
</evidence>
<dbReference type="GO" id="GO:0005829">
    <property type="term" value="C:cytosol"/>
    <property type="evidence" value="ECO:0007669"/>
    <property type="project" value="TreeGrafter"/>
</dbReference>
<dbReference type="InterPro" id="IPR002048">
    <property type="entry name" value="EF_hand_dom"/>
</dbReference>
<dbReference type="SMART" id="SM00054">
    <property type="entry name" value="EFh"/>
    <property type="match status" value="2"/>
</dbReference>
<dbReference type="GO" id="GO:0005509">
    <property type="term" value="F:calcium ion binding"/>
    <property type="evidence" value="ECO:0007669"/>
    <property type="project" value="InterPro"/>
</dbReference>
<dbReference type="InterPro" id="IPR001611">
    <property type="entry name" value="Leu-rich_rpt"/>
</dbReference>
<feature type="domain" description="EF-hand" evidence="5">
    <location>
        <begin position="620"/>
        <end position="655"/>
    </location>
</feature>
<reference evidence="6" key="1">
    <citation type="submission" date="2021-01" db="EMBL/GenBank/DDBJ databases">
        <authorList>
            <person name="Corre E."/>
            <person name="Pelletier E."/>
            <person name="Niang G."/>
            <person name="Scheremetjew M."/>
            <person name="Finn R."/>
            <person name="Kale V."/>
            <person name="Holt S."/>
            <person name="Cochrane G."/>
            <person name="Meng A."/>
            <person name="Brown T."/>
            <person name="Cohen L."/>
        </authorList>
    </citation>
    <scope>NUCLEOTIDE SEQUENCE</scope>
    <source>
        <strain evidence="6">NIES-381</strain>
    </source>
</reference>
<dbReference type="Gene3D" id="3.80.10.10">
    <property type="entry name" value="Ribonuclease Inhibitor"/>
    <property type="match status" value="3"/>
</dbReference>
<dbReference type="SMART" id="SM00368">
    <property type="entry name" value="LRR_RI"/>
    <property type="match status" value="11"/>
</dbReference>
<dbReference type="CDD" id="cd00051">
    <property type="entry name" value="EFh"/>
    <property type="match status" value="1"/>
</dbReference>
<dbReference type="SUPFAM" id="SSF47473">
    <property type="entry name" value="EF-hand"/>
    <property type="match status" value="1"/>
</dbReference>
<dbReference type="PROSITE" id="PS00018">
    <property type="entry name" value="EF_HAND_1"/>
    <property type="match status" value="1"/>
</dbReference>
<proteinExistence type="predicted"/>
<dbReference type="InterPro" id="IPR018247">
    <property type="entry name" value="EF_Hand_1_Ca_BS"/>
</dbReference>
<evidence type="ECO:0000259" key="5">
    <source>
        <dbReference type="PROSITE" id="PS50222"/>
    </source>
</evidence>
<dbReference type="GO" id="GO:0005634">
    <property type="term" value="C:nucleus"/>
    <property type="evidence" value="ECO:0007669"/>
    <property type="project" value="TreeGrafter"/>
</dbReference>
<keyword evidence="1" id="KW-0343">GTPase activation</keyword>
<dbReference type="InterPro" id="IPR032675">
    <property type="entry name" value="LRR_dom_sf"/>
</dbReference>
<dbReference type="EMBL" id="HBGA01013125">
    <property type="protein sequence ID" value="CAD8993996.1"/>
    <property type="molecule type" value="Transcribed_RNA"/>
</dbReference>
<dbReference type="InterPro" id="IPR027038">
    <property type="entry name" value="RanGap"/>
</dbReference>
<dbReference type="PANTHER" id="PTHR24113">
    <property type="entry name" value="RAN GTPASE-ACTIVATING PROTEIN 1"/>
    <property type="match status" value="1"/>
</dbReference>
<accession>A0A7S1HX88</accession>
<dbReference type="GO" id="GO:0005096">
    <property type="term" value="F:GTPase activator activity"/>
    <property type="evidence" value="ECO:0007669"/>
    <property type="project" value="UniProtKB-KW"/>
</dbReference>
<evidence type="ECO:0000256" key="2">
    <source>
        <dbReference type="ARBA" id="ARBA00022614"/>
    </source>
</evidence>
<keyword evidence="4" id="KW-0106">Calcium</keyword>
<name>A0A7S1HX88_9EUGL</name>
<gene>
    <name evidence="6" type="ORF">EGYM00392_LOCUS5046</name>
</gene>
<dbReference type="Pfam" id="PF13499">
    <property type="entry name" value="EF-hand_7"/>
    <property type="match status" value="1"/>
</dbReference>
<evidence type="ECO:0000256" key="4">
    <source>
        <dbReference type="ARBA" id="ARBA00022837"/>
    </source>
</evidence>
<dbReference type="PROSITE" id="PS50222">
    <property type="entry name" value="EF_HAND_2"/>
    <property type="match status" value="1"/>
</dbReference>
<dbReference type="GO" id="GO:0006913">
    <property type="term" value="P:nucleocytoplasmic transport"/>
    <property type="evidence" value="ECO:0007669"/>
    <property type="project" value="TreeGrafter"/>
</dbReference>
<organism evidence="6">
    <name type="scientific">Eutreptiella gymnastica</name>
    <dbReference type="NCBI Taxonomy" id="73025"/>
    <lineage>
        <taxon>Eukaryota</taxon>
        <taxon>Discoba</taxon>
        <taxon>Euglenozoa</taxon>
        <taxon>Euglenida</taxon>
        <taxon>Spirocuta</taxon>
        <taxon>Euglenophyceae</taxon>
        <taxon>Eutreptiales</taxon>
        <taxon>Eutreptiaceae</taxon>
        <taxon>Eutreptiella</taxon>
    </lineage>
</organism>
<keyword evidence="2" id="KW-0433">Leucine-rich repeat</keyword>
<dbReference type="GO" id="GO:0031267">
    <property type="term" value="F:small GTPase binding"/>
    <property type="evidence" value="ECO:0007669"/>
    <property type="project" value="TreeGrafter"/>
</dbReference>
<dbReference type="SUPFAM" id="SSF52047">
    <property type="entry name" value="RNI-like"/>
    <property type="match status" value="2"/>
</dbReference>
<dbReference type="Gene3D" id="1.10.238.10">
    <property type="entry name" value="EF-hand"/>
    <property type="match status" value="1"/>
</dbReference>
<evidence type="ECO:0000313" key="6">
    <source>
        <dbReference type="EMBL" id="CAD8993996.1"/>
    </source>
</evidence>
<dbReference type="GO" id="GO:0048471">
    <property type="term" value="C:perinuclear region of cytoplasm"/>
    <property type="evidence" value="ECO:0007669"/>
    <property type="project" value="TreeGrafter"/>
</dbReference>
<dbReference type="AlphaFoldDB" id="A0A7S1HX88"/>
<sequence>MDASGHSDEEQWMHTTLEMEGQRVGASRAQVIAEGLCKTSAVRYLGLSRAALSDEGVRIVMQGMKLNRTVEILDLSANEIKDAGALHIAEMLECNSTLQSIVLTRNKIRKTGGAAIAQALLRNRRLVKLNLSGNRLRDGGAFALADTLCHNAILEQLDLSKNEINEPGAKALAKALMTNDTLQALRLASNLVGAAFVDFAPMLTMNHALMEVDVENNMITSSHAKEFGHNLLQVSLMTFNLSNNALRDDGLKPILDSFKERSVLRYLDIANTEITAKSMDELAYLLGVCPDLETLQVDGNTIGFEGINLLAGTIKENQSLTSLSVSRCGLDSTSTIALALALHNNPLFTSLTVSSNRIGDEGCRSLCFALKRMTLLRSVDMSGNAITEELKEELASVFVNNPKLDLIELQGNPIAPTLVNGVMSRRIAQQLLDLMDNNSKVLAAPTPLSVVKRPSPMLPLVRAGSPSVLKSAAHSFAVEEAVPSTNSLLQLALSSDPPDLLVPADDYHRHLLDDHQALMKEEKERLQAAYAPLLLPKSSLENPYYVGFGKGRFSNGCLVQVPGEVTPYTVANSMGTIPARKWSDRMSTSEALFAKPLRRPHRPQPYSERQLEVNPSGLLVTERQLRDAFNELDVDNNGWLDETEFLQLYQTFENFGVKTTERQVNDFLKKYKVMDDGKLTFDEFSCMMLSVGQR</sequence>
<dbReference type="PANTHER" id="PTHR24113:SF12">
    <property type="entry name" value="RAN GTPASE-ACTIVATING PROTEIN 1"/>
    <property type="match status" value="1"/>
</dbReference>
<evidence type="ECO:0000256" key="3">
    <source>
        <dbReference type="ARBA" id="ARBA00022737"/>
    </source>
</evidence>
<protein>
    <recommendedName>
        <fullName evidence="5">EF-hand domain-containing protein</fullName>
    </recommendedName>
</protein>
<dbReference type="InterPro" id="IPR011992">
    <property type="entry name" value="EF-hand-dom_pair"/>
</dbReference>